<keyword evidence="1" id="KW-0051">Antiviral defense</keyword>
<evidence type="ECO:0000259" key="2">
    <source>
        <dbReference type="Pfam" id="PF03787"/>
    </source>
</evidence>
<feature type="domain" description="CRISPR type III-associated protein" evidence="2">
    <location>
        <begin position="313"/>
        <end position="490"/>
    </location>
</feature>
<evidence type="ECO:0000313" key="4">
    <source>
        <dbReference type="Proteomes" id="UP000280307"/>
    </source>
</evidence>
<feature type="domain" description="CRISPR type III-associated protein" evidence="2">
    <location>
        <begin position="11"/>
        <end position="199"/>
    </location>
</feature>
<protein>
    <recommendedName>
        <fullName evidence="2">CRISPR type III-associated protein domain-containing protein</fullName>
    </recommendedName>
</protein>
<dbReference type="Proteomes" id="UP000280307">
    <property type="component" value="Unassembled WGS sequence"/>
</dbReference>
<dbReference type="InterPro" id="IPR052216">
    <property type="entry name" value="CRISPR_Csm3_endoribonuclease"/>
</dbReference>
<accession>A0A426U297</accession>
<dbReference type="PANTHER" id="PTHR35579:SF6">
    <property type="entry name" value="DUF324 DOMAIN-CONTAINING PROTEIN"/>
    <property type="match status" value="1"/>
</dbReference>
<dbReference type="InterPro" id="IPR005537">
    <property type="entry name" value="RAMP_III_fam"/>
</dbReference>
<dbReference type="PANTHER" id="PTHR35579">
    <property type="entry name" value="CRISPR SYSTEM CMS ENDORIBONUCLEASE CSM3"/>
    <property type="match status" value="1"/>
</dbReference>
<dbReference type="CDD" id="cd09726">
    <property type="entry name" value="RAMP_I_III"/>
    <property type="match status" value="1"/>
</dbReference>
<comment type="caution">
    <text evidence="3">The sequence shown here is derived from an EMBL/GenBank/DDBJ whole genome shotgun (WGS) entry which is preliminary data.</text>
</comment>
<dbReference type="EMBL" id="RSAS01000321">
    <property type="protein sequence ID" value="RRR73724.1"/>
    <property type="molecule type" value="Genomic_DNA"/>
</dbReference>
<evidence type="ECO:0000256" key="1">
    <source>
        <dbReference type="ARBA" id="ARBA00023118"/>
    </source>
</evidence>
<sequence length="591" mass="64226">MTTEWLIVAPLKLRTALHVGGGAANAVVDASLRRDAAGRLIIPGSALVGPLRALATRLAPRLFAGSRVCKTITDESGSGSCACPVCQLFGEVKLESDVESAGRASALWCADAPVSGTTSLRDGVGIERSGRAAARQDALKYNVEVLRAGTQLELKLTLQSVGSVEDDQKNRQLLAVLLHEWQQGRGTLGGRVGRGLGAFTLDTPVWHERDLRDASQLMAFLRRSDDNLLAGAVVVPDEQATLVQALTQTTPQPAPTGSRLYCWEAYTLAQSWVTLDLRLQFEGPMLISDELSSRWSGFDHAPLGARPGGEALWILPGSGLRGVLRAQAERIARTLATRAAQDKADFLARCPAGDPTNIRDQDRPLATSDALLSAQERSRPARTTPARHDLADRLFGGVRLGSRLIVEDAPLVGMAQLKALDLLAIDRFTGGGRDSAKFDALVLWQPLFHVRMRLENPQPWELGWLMLTLRDLHAGFTTVGFGRSKGFGQAKIAQWKLQLAYLEQSDLDNLEIPLPAGHESRRDGAWQLLQADQDGVAPWLPLAQKWVDAFTQTVADFRRDATDVGVPLLQDDSYFGVVDAIYPRLVAIPFK</sequence>
<reference evidence="3 4" key="1">
    <citation type="submission" date="2018-12" db="EMBL/GenBank/DDBJ databases">
        <title>Genome Sequence of Candidatus Viridilinea halotolerans isolated from saline sulfide-rich spring.</title>
        <authorList>
            <person name="Grouzdev D.S."/>
            <person name="Burganskaya E.I."/>
            <person name="Krutkina M.S."/>
            <person name="Sukhacheva M.V."/>
            <person name="Gorlenko V.M."/>
        </authorList>
    </citation>
    <scope>NUCLEOTIDE SEQUENCE [LARGE SCALE GENOMIC DNA]</scope>
    <source>
        <strain evidence="3">Chok-6</strain>
    </source>
</reference>
<name>A0A426U297_9CHLR</name>
<organism evidence="3 4">
    <name type="scientific">Candidatus Viridilinea halotolerans</name>
    <dbReference type="NCBI Taxonomy" id="2491704"/>
    <lineage>
        <taxon>Bacteria</taxon>
        <taxon>Bacillati</taxon>
        <taxon>Chloroflexota</taxon>
        <taxon>Chloroflexia</taxon>
        <taxon>Chloroflexales</taxon>
        <taxon>Chloroflexineae</taxon>
        <taxon>Oscillochloridaceae</taxon>
        <taxon>Candidatus Viridilinea</taxon>
    </lineage>
</organism>
<dbReference type="Pfam" id="PF03787">
    <property type="entry name" value="RAMPs"/>
    <property type="match status" value="2"/>
</dbReference>
<dbReference type="GO" id="GO:0051607">
    <property type="term" value="P:defense response to virus"/>
    <property type="evidence" value="ECO:0007669"/>
    <property type="project" value="UniProtKB-KW"/>
</dbReference>
<proteinExistence type="predicted"/>
<gene>
    <name evidence="3" type="ORF">EI684_08430</name>
</gene>
<dbReference type="AlphaFoldDB" id="A0A426U297"/>
<evidence type="ECO:0000313" key="3">
    <source>
        <dbReference type="EMBL" id="RRR73724.1"/>
    </source>
</evidence>